<dbReference type="AlphaFoldDB" id="A0A8S4QLH3"/>
<evidence type="ECO:0000313" key="2">
    <source>
        <dbReference type="Proteomes" id="UP000838756"/>
    </source>
</evidence>
<sequence length="88" mass="9448">KYCNGVGHSVPTVRVRADLEAPVGREAQAVARAAEGLAHGRDEAHAAAVARRLPHLRHSHVTRAGIGTGAHKLLMYSTFLMPTFPMNN</sequence>
<protein>
    <submittedName>
        <fullName evidence="1">Jg4415 protein</fullName>
    </submittedName>
</protein>
<feature type="non-terminal residue" evidence="1">
    <location>
        <position position="1"/>
    </location>
</feature>
<keyword evidence="2" id="KW-1185">Reference proteome</keyword>
<gene>
    <name evidence="1" type="primary">jg4415</name>
    <name evidence="1" type="ORF">PAEG_LOCUS4027</name>
</gene>
<comment type="caution">
    <text evidence="1">The sequence shown here is derived from an EMBL/GenBank/DDBJ whole genome shotgun (WGS) entry which is preliminary data.</text>
</comment>
<dbReference type="EMBL" id="CAKXAJ010013487">
    <property type="protein sequence ID" value="CAH2215948.1"/>
    <property type="molecule type" value="Genomic_DNA"/>
</dbReference>
<name>A0A8S4QLH3_9NEOP</name>
<reference evidence="1" key="1">
    <citation type="submission" date="2022-03" db="EMBL/GenBank/DDBJ databases">
        <authorList>
            <person name="Lindestad O."/>
        </authorList>
    </citation>
    <scope>NUCLEOTIDE SEQUENCE</scope>
</reference>
<evidence type="ECO:0000313" key="1">
    <source>
        <dbReference type="EMBL" id="CAH2215948.1"/>
    </source>
</evidence>
<dbReference type="Proteomes" id="UP000838756">
    <property type="component" value="Unassembled WGS sequence"/>
</dbReference>
<proteinExistence type="predicted"/>
<accession>A0A8S4QLH3</accession>
<organism evidence="1 2">
    <name type="scientific">Pararge aegeria aegeria</name>
    <dbReference type="NCBI Taxonomy" id="348720"/>
    <lineage>
        <taxon>Eukaryota</taxon>
        <taxon>Metazoa</taxon>
        <taxon>Ecdysozoa</taxon>
        <taxon>Arthropoda</taxon>
        <taxon>Hexapoda</taxon>
        <taxon>Insecta</taxon>
        <taxon>Pterygota</taxon>
        <taxon>Neoptera</taxon>
        <taxon>Endopterygota</taxon>
        <taxon>Lepidoptera</taxon>
        <taxon>Glossata</taxon>
        <taxon>Ditrysia</taxon>
        <taxon>Papilionoidea</taxon>
        <taxon>Nymphalidae</taxon>
        <taxon>Satyrinae</taxon>
        <taxon>Satyrini</taxon>
        <taxon>Parargina</taxon>
        <taxon>Pararge</taxon>
    </lineage>
</organism>